<dbReference type="Gene3D" id="3.30.40.10">
    <property type="entry name" value="Zinc/RING finger domain, C3HC4 (zinc finger)"/>
    <property type="match status" value="1"/>
</dbReference>
<accession>A0A0M8MXC3</accession>
<sequence>MDQDRLGAEPRSEGPHPRESSAAAPSERLKTTTTNSESPIEPPASPPLAQLLADRAPSATSKSSSTPLPSTETPDPSESATPMPAPTGGPRKKGTASSIPKRAPKRTKPGAGGDHKKTKRARSGPDAPAADEASDEDESDSGPYCICRGPDDHRWMICCERCEDWFHGECVHISKDVGEALIEKFVCPNCTTDRVMTIYKKTCVLHGCRRAARLTQSPASVFCTNEHAQTWWERVLARLPKIGARNALGEELSQEEFMALLDGGLAGVDGDGAWSFRAPFSADKRQTNGVNGDVNGTNDRLDYLTEEEVSYLDGMAKSRLRLAEETVLYHQMLALIEMVQDRRRAAISAGRFAEDICGYDQRLDSVCATDAFAAFLKTPEGETIFQASKVDDPLGEGDEVRGMCERKRCKAHSGWQKILVLDIRHQIREMEDQADEVAKEEKTVREAAGERSRRRRAEKNWVEVMNC</sequence>
<dbReference type="GO" id="GO:0008270">
    <property type="term" value="F:zinc ion binding"/>
    <property type="evidence" value="ECO:0007669"/>
    <property type="project" value="UniProtKB-KW"/>
</dbReference>
<dbReference type="STRING" id="150374.A0A0M8MXC3"/>
<dbReference type="SMART" id="SM00249">
    <property type="entry name" value="PHD"/>
    <property type="match status" value="1"/>
</dbReference>
<dbReference type="SUPFAM" id="SSF57903">
    <property type="entry name" value="FYVE/PHD zinc finger"/>
    <property type="match status" value="1"/>
</dbReference>
<evidence type="ECO:0000256" key="2">
    <source>
        <dbReference type="ARBA" id="ARBA00022723"/>
    </source>
</evidence>
<dbReference type="GO" id="GO:0045893">
    <property type="term" value="P:positive regulation of DNA-templated transcription"/>
    <property type="evidence" value="ECO:0007669"/>
    <property type="project" value="TreeGrafter"/>
</dbReference>
<keyword evidence="3 6" id="KW-0863">Zinc-finger</keyword>
<dbReference type="AlphaFoldDB" id="A0A0M8MXC3"/>
<gene>
    <name evidence="10" type="ORF">ESCO_004098</name>
</gene>
<evidence type="ECO:0000256" key="7">
    <source>
        <dbReference type="SAM" id="Coils"/>
    </source>
</evidence>
<dbReference type="InterPro" id="IPR013083">
    <property type="entry name" value="Znf_RING/FYVE/PHD"/>
</dbReference>
<evidence type="ECO:0000256" key="4">
    <source>
        <dbReference type="ARBA" id="ARBA00022833"/>
    </source>
</evidence>
<dbReference type="Proteomes" id="UP000053831">
    <property type="component" value="Unassembled WGS sequence"/>
</dbReference>
<dbReference type="GO" id="GO:0048188">
    <property type="term" value="C:Set1C/COMPASS complex"/>
    <property type="evidence" value="ECO:0007669"/>
    <property type="project" value="InterPro"/>
</dbReference>
<dbReference type="Pfam" id="PF00628">
    <property type="entry name" value="PHD"/>
    <property type="match status" value="1"/>
</dbReference>
<evidence type="ECO:0000259" key="9">
    <source>
        <dbReference type="PROSITE" id="PS50016"/>
    </source>
</evidence>
<evidence type="ECO:0000256" key="3">
    <source>
        <dbReference type="ARBA" id="ARBA00022771"/>
    </source>
</evidence>
<comment type="caution">
    <text evidence="10">The sequence shown here is derived from an EMBL/GenBank/DDBJ whole genome shotgun (WGS) entry which is preliminary data.</text>
</comment>
<comment type="subcellular location">
    <subcellularLocation>
        <location evidence="1">Nucleus</location>
    </subcellularLocation>
</comment>
<keyword evidence="11" id="KW-1185">Reference proteome</keyword>
<feature type="compositionally biased region" description="Basic and acidic residues" evidence="8">
    <location>
        <begin position="1"/>
        <end position="19"/>
    </location>
</feature>
<protein>
    <submittedName>
        <fullName evidence="10">Set1 complex component spp1</fullName>
    </submittedName>
</protein>
<evidence type="ECO:0000256" key="6">
    <source>
        <dbReference type="PROSITE-ProRule" id="PRU00146"/>
    </source>
</evidence>
<evidence type="ECO:0000256" key="5">
    <source>
        <dbReference type="ARBA" id="ARBA00023242"/>
    </source>
</evidence>
<feature type="domain" description="PHD-type" evidence="9">
    <location>
        <begin position="142"/>
        <end position="193"/>
    </location>
</feature>
<dbReference type="InterPro" id="IPR011011">
    <property type="entry name" value="Znf_FYVE_PHD"/>
</dbReference>
<evidence type="ECO:0000313" key="10">
    <source>
        <dbReference type="EMBL" id="KOS21256.1"/>
    </source>
</evidence>
<evidence type="ECO:0000256" key="8">
    <source>
        <dbReference type="SAM" id="MobiDB-lite"/>
    </source>
</evidence>
<name>A0A0M8MXC3_ESCWE</name>
<dbReference type="PROSITE" id="PS50016">
    <property type="entry name" value="ZF_PHD_2"/>
    <property type="match status" value="1"/>
</dbReference>
<keyword evidence="7" id="KW-0175">Coiled coil</keyword>
<dbReference type="InterPro" id="IPR001965">
    <property type="entry name" value="Znf_PHD"/>
</dbReference>
<keyword evidence="4" id="KW-0862">Zinc</keyword>
<evidence type="ECO:0000256" key="1">
    <source>
        <dbReference type="ARBA" id="ARBA00004123"/>
    </source>
</evidence>
<dbReference type="EMBL" id="LGSR01000013">
    <property type="protein sequence ID" value="KOS21256.1"/>
    <property type="molecule type" value="Genomic_DNA"/>
</dbReference>
<keyword evidence="2" id="KW-0479">Metal-binding</keyword>
<organism evidence="10 11">
    <name type="scientific">Escovopsis weberi</name>
    <dbReference type="NCBI Taxonomy" id="150374"/>
    <lineage>
        <taxon>Eukaryota</taxon>
        <taxon>Fungi</taxon>
        <taxon>Dikarya</taxon>
        <taxon>Ascomycota</taxon>
        <taxon>Pezizomycotina</taxon>
        <taxon>Sordariomycetes</taxon>
        <taxon>Hypocreomycetidae</taxon>
        <taxon>Hypocreales</taxon>
        <taxon>Hypocreaceae</taxon>
        <taxon>Escovopsis</taxon>
    </lineage>
</organism>
<dbReference type="CDD" id="cd15552">
    <property type="entry name" value="PHD_PHF3_like"/>
    <property type="match status" value="1"/>
</dbReference>
<reference evidence="10 11" key="1">
    <citation type="submission" date="2015-07" db="EMBL/GenBank/DDBJ databases">
        <title>The genome of the fungus Escovopsis weberi, a specialized disease agent of ant agriculture.</title>
        <authorList>
            <person name="de Man T.J."/>
            <person name="Stajich J.E."/>
            <person name="Kubicek C.P."/>
            <person name="Chenthamara K."/>
            <person name="Atanasova L."/>
            <person name="Druzhinina I.S."/>
            <person name="Birnbaum S."/>
            <person name="Barribeau S.M."/>
            <person name="Teiling C."/>
            <person name="Suen G."/>
            <person name="Currie C."/>
            <person name="Gerardo N.M."/>
        </authorList>
    </citation>
    <scope>NUCLEOTIDE SEQUENCE [LARGE SCALE GENOMIC DNA]</scope>
</reference>
<evidence type="ECO:0000313" key="11">
    <source>
        <dbReference type="Proteomes" id="UP000053831"/>
    </source>
</evidence>
<dbReference type="InterPro" id="IPR037869">
    <property type="entry name" value="Spp1/CFP1"/>
</dbReference>
<dbReference type="InterPro" id="IPR019786">
    <property type="entry name" value="Zinc_finger_PHD-type_CS"/>
</dbReference>
<dbReference type="PROSITE" id="PS01359">
    <property type="entry name" value="ZF_PHD_1"/>
    <property type="match status" value="1"/>
</dbReference>
<feature type="compositionally biased region" description="Low complexity" evidence="8">
    <location>
        <begin position="47"/>
        <end position="82"/>
    </location>
</feature>
<feature type="region of interest" description="Disordered" evidence="8">
    <location>
        <begin position="1"/>
        <end position="143"/>
    </location>
</feature>
<proteinExistence type="predicted"/>
<dbReference type="OrthoDB" id="436852at2759"/>
<keyword evidence="5" id="KW-0539">Nucleus</keyword>
<dbReference type="InterPro" id="IPR019787">
    <property type="entry name" value="Znf_PHD-finger"/>
</dbReference>
<feature type="coiled-coil region" evidence="7">
    <location>
        <begin position="420"/>
        <end position="450"/>
    </location>
</feature>
<dbReference type="PANTHER" id="PTHR46174">
    <property type="entry name" value="CXXC-TYPE ZINC FINGER PROTEIN 1"/>
    <property type="match status" value="1"/>
</dbReference>
<dbReference type="PANTHER" id="PTHR46174:SF1">
    <property type="entry name" value="CXXC-TYPE ZINC FINGER PROTEIN 1"/>
    <property type="match status" value="1"/>
</dbReference>